<dbReference type="PANTHER" id="PTHR13774">
    <property type="entry name" value="PHENAZINE BIOSYNTHESIS PROTEIN"/>
    <property type="match status" value="1"/>
</dbReference>
<comment type="caution">
    <text evidence="4">The sequence shown here is derived from an EMBL/GenBank/DDBJ whole genome shotgun (WGS) entry which is preliminary data.</text>
</comment>
<comment type="similarity">
    <text evidence="1">Belongs to the PhzF family.</text>
</comment>
<reference evidence="4 5" key="1">
    <citation type="submission" date="2020-04" db="EMBL/GenBank/DDBJ databases">
        <title>Molecular characterization of pseudomonads from Agaricus bisporus reveal novel blotch 2 pathogens in Western Europe.</title>
        <authorList>
            <person name="Taparia T."/>
            <person name="Krijger M."/>
            <person name="Haynes E."/>
            <person name="Elpinstone J.G."/>
            <person name="Noble R."/>
            <person name="Van Der Wolf J."/>
        </authorList>
    </citation>
    <scope>NUCLEOTIDE SEQUENCE [LARGE SCALE GENOMIC DNA]</scope>
    <source>
        <strain evidence="4 5">IPO3738</strain>
    </source>
</reference>
<feature type="active site" evidence="3">
    <location>
        <position position="44"/>
    </location>
</feature>
<dbReference type="EMBL" id="JACAQE010000002">
    <property type="protein sequence ID" value="NWC13127.1"/>
    <property type="molecule type" value="Genomic_DNA"/>
</dbReference>
<dbReference type="AlphaFoldDB" id="A0A7Y7XVL1"/>
<dbReference type="SUPFAM" id="SSF54506">
    <property type="entry name" value="Diaminopimelate epimerase-like"/>
    <property type="match status" value="1"/>
</dbReference>
<dbReference type="GeneID" id="57659226"/>
<dbReference type="InterPro" id="IPR003719">
    <property type="entry name" value="Phenazine_PhzF-like"/>
</dbReference>
<dbReference type="GO" id="GO:0005737">
    <property type="term" value="C:cytoplasm"/>
    <property type="evidence" value="ECO:0007669"/>
    <property type="project" value="TreeGrafter"/>
</dbReference>
<proteinExistence type="inferred from homology"/>
<dbReference type="PIRSF" id="PIRSF016184">
    <property type="entry name" value="PhzC_PhzF"/>
    <property type="match status" value="1"/>
</dbReference>
<dbReference type="GO" id="GO:0016853">
    <property type="term" value="F:isomerase activity"/>
    <property type="evidence" value="ECO:0007669"/>
    <property type="project" value="UniProtKB-KW"/>
</dbReference>
<organism evidence="4 5">
    <name type="scientific">Pseudomonas gingeri</name>
    <dbReference type="NCBI Taxonomy" id="117681"/>
    <lineage>
        <taxon>Bacteria</taxon>
        <taxon>Pseudomonadati</taxon>
        <taxon>Pseudomonadota</taxon>
        <taxon>Gammaproteobacteria</taxon>
        <taxon>Pseudomonadales</taxon>
        <taxon>Pseudomonadaceae</taxon>
        <taxon>Pseudomonas</taxon>
    </lineage>
</organism>
<sequence length="302" mass="32433">MSDVQVVEVFKSKRGGGNPAPIVVDAEGLAAEQMTAIARAYGHESGFAFNPEQPGANDYRFRFFVPLHEMNMCGHATIGTVWLLHKLGKLDRSRLSIETLSGTVTAHVQDGGLEDPFIEISQPLGTVETLQRPELRGQIIEAIGLQPADILDLPFLNAATSRVKTLIPVKSPELLDAARPDSPRIEALCELLDSTGFYLFCPHPGVERQFDSRQFPKASGYPEDAATGIAATALAFGLLEYGMIEAGETPILVHQGRAMGRPSDIYVRFDLGHGGTTPTGCFVGGYSAFATEQQPAGDVHGA</sequence>
<accession>A0A7Y7XVL1</accession>
<dbReference type="RefSeq" id="WP_017126090.1">
    <property type="nucleotide sequence ID" value="NZ_JACAOK010000059.1"/>
</dbReference>
<evidence type="ECO:0000256" key="3">
    <source>
        <dbReference type="PIRSR" id="PIRSR016184-1"/>
    </source>
</evidence>
<gene>
    <name evidence="4" type="ORF">HX845_05725</name>
</gene>
<name>A0A7Y7XVL1_9PSED</name>
<keyword evidence="2" id="KW-0413">Isomerase</keyword>
<protein>
    <submittedName>
        <fullName evidence="4">PhzF family phenazine biosynthesis protein</fullName>
    </submittedName>
</protein>
<evidence type="ECO:0000256" key="1">
    <source>
        <dbReference type="ARBA" id="ARBA00008270"/>
    </source>
</evidence>
<evidence type="ECO:0000313" key="5">
    <source>
        <dbReference type="Proteomes" id="UP000517547"/>
    </source>
</evidence>
<dbReference type="Pfam" id="PF02567">
    <property type="entry name" value="PhzC-PhzF"/>
    <property type="match status" value="1"/>
</dbReference>
<dbReference type="Gene3D" id="3.10.310.10">
    <property type="entry name" value="Diaminopimelate Epimerase, Chain A, domain 1"/>
    <property type="match status" value="2"/>
</dbReference>
<evidence type="ECO:0000313" key="4">
    <source>
        <dbReference type="EMBL" id="NWC13127.1"/>
    </source>
</evidence>
<dbReference type="NCBIfam" id="TIGR00654">
    <property type="entry name" value="PhzF_family"/>
    <property type="match status" value="1"/>
</dbReference>
<dbReference type="PANTHER" id="PTHR13774:SF39">
    <property type="entry name" value="BIOSYNTHESIS PROTEIN, PUTATIVE-RELATED"/>
    <property type="match status" value="1"/>
</dbReference>
<evidence type="ECO:0000256" key="2">
    <source>
        <dbReference type="ARBA" id="ARBA00023235"/>
    </source>
</evidence>
<dbReference type="Proteomes" id="UP000517547">
    <property type="component" value="Unassembled WGS sequence"/>
</dbReference>